<comment type="similarity">
    <text evidence="2 9">Belongs to the uroporphyrinogen-III synthase family.</text>
</comment>
<dbReference type="InterPro" id="IPR003754">
    <property type="entry name" value="4pyrrol_synth_uPrphyn_synth"/>
</dbReference>
<dbReference type="RefSeq" id="WP_171835671.1">
    <property type="nucleotide sequence ID" value="NZ_CP053708.1"/>
</dbReference>
<evidence type="ECO:0000256" key="7">
    <source>
        <dbReference type="ARBA" id="ARBA00040167"/>
    </source>
</evidence>
<keyword evidence="4 9" id="KW-0456">Lyase</keyword>
<dbReference type="PANTHER" id="PTHR38042">
    <property type="entry name" value="UROPORPHYRINOGEN-III SYNTHASE, CHLOROPLASTIC"/>
    <property type="match status" value="1"/>
</dbReference>
<dbReference type="SUPFAM" id="SSF69618">
    <property type="entry name" value="HemD-like"/>
    <property type="match status" value="1"/>
</dbReference>
<comment type="catalytic activity">
    <reaction evidence="8 9">
        <text>hydroxymethylbilane = uroporphyrinogen III + H2O</text>
        <dbReference type="Rhea" id="RHEA:18965"/>
        <dbReference type="ChEBI" id="CHEBI:15377"/>
        <dbReference type="ChEBI" id="CHEBI:57308"/>
        <dbReference type="ChEBI" id="CHEBI:57845"/>
        <dbReference type="EC" id="4.2.1.75"/>
    </reaction>
</comment>
<dbReference type="AlphaFoldDB" id="A0A6M8HR15"/>
<dbReference type="GO" id="GO:0006782">
    <property type="term" value="P:protoporphyrinogen IX biosynthetic process"/>
    <property type="evidence" value="ECO:0007669"/>
    <property type="project" value="UniProtKB-UniRule"/>
</dbReference>
<evidence type="ECO:0000256" key="1">
    <source>
        <dbReference type="ARBA" id="ARBA00004772"/>
    </source>
</evidence>
<evidence type="ECO:0000313" key="11">
    <source>
        <dbReference type="EMBL" id="QKE90720.1"/>
    </source>
</evidence>
<comment type="function">
    <text evidence="6 9">Catalyzes cyclization of the linear tetrapyrrole, hydroxymethylbilane, to the macrocyclic uroporphyrinogen III.</text>
</comment>
<dbReference type="Gene3D" id="3.40.50.10090">
    <property type="match status" value="2"/>
</dbReference>
<comment type="pathway">
    <text evidence="1 9">Porphyrin-containing compound metabolism; protoporphyrin-IX biosynthesis; coproporphyrinogen-III from 5-aminolevulinate: step 3/4.</text>
</comment>
<dbReference type="EC" id="4.2.1.75" evidence="3 9"/>
<evidence type="ECO:0000256" key="8">
    <source>
        <dbReference type="ARBA" id="ARBA00048617"/>
    </source>
</evidence>
<feature type="domain" description="Tetrapyrrole biosynthesis uroporphyrinogen III synthase" evidence="10">
    <location>
        <begin position="20"/>
        <end position="235"/>
    </location>
</feature>
<dbReference type="InterPro" id="IPR039793">
    <property type="entry name" value="UROS/Hem4"/>
</dbReference>
<accession>A0A6M8HR15</accession>
<keyword evidence="12" id="KW-1185">Reference proteome</keyword>
<protein>
    <recommendedName>
        <fullName evidence="7 9">Uroporphyrinogen-III synthase</fullName>
        <ecNumber evidence="3 9">4.2.1.75</ecNumber>
    </recommendedName>
</protein>
<keyword evidence="5 9" id="KW-0627">Porphyrin biosynthesis</keyword>
<name>A0A6M8HR15_9PROT</name>
<evidence type="ECO:0000256" key="3">
    <source>
        <dbReference type="ARBA" id="ARBA00013109"/>
    </source>
</evidence>
<dbReference type="InterPro" id="IPR036108">
    <property type="entry name" value="4pyrrol_syn_uPrphyn_synt_sf"/>
</dbReference>
<dbReference type="EMBL" id="CP053708">
    <property type="protein sequence ID" value="QKE90720.1"/>
    <property type="molecule type" value="Genomic_DNA"/>
</dbReference>
<organism evidence="11 12">
    <name type="scientific">Lichenicola cladoniae</name>
    <dbReference type="NCBI Taxonomy" id="1484109"/>
    <lineage>
        <taxon>Bacteria</taxon>
        <taxon>Pseudomonadati</taxon>
        <taxon>Pseudomonadota</taxon>
        <taxon>Alphaproteobacteria</taxon>
        <taxon>Acetobacterales</taxon>
        <taxon>Acetobacteraceae</taxon>
        <taxon>Lichenicola</taxon>
    </lineage>
</organism>
<evidence type="ECO:0000256" key="2">
    <source>
        <dbReference type="ARBA" id="ARBA00008133"/>
    </source>
</evidence>
<dbReference type="GO" id="GO:0006780">
    <property type="term" value="P:uroporphyrinogen III biosynthetic process"/>
    <property type="evidence" value="ECO:0007669"/>
    <property type="project" value="UniProtKB-UniRule"/>
</dbReference>
<evidence type="ECO:0000313" key="12">
    <source>
        <dbReference type="Proteomes" id="UP000500767"/>
    </source>
</evidence>
<sequence length="244" mass="25050">MTEPRGVLVTRPEPGLTETMRAVEAAGFTAIPSPLLALRPLRPLLAPAMAAGIQAVLLTSGQAVDPLVALCPALLGRRVLAVGDATARRARESGFGIVESASGDAPALASLVVHLLRPQDGPLLLACGQGQGITLARVLTGAGFEVIRHCVYVAEPVDALPPAAIEAVRAQSLTATLFFSAETATVFARVLPSALLPDLGGTRALAISPAAAAPLRNLGWQCVETAATPTAASILSLLGQRRQR</sequence>
<evidence type="ECO:0000259" key="10">
    <source>
        <dbReference type="Pfam" id="PF02602"/>
    </source>
</evidence>
<proteinExistence type="inferred from homology"/>
<dbReference type="Proteomes" id="UP000500767">
    <property type="component" value="Chromosome"/>
</dbReference>
<dbReference type="GO" id="GO:0004852">
    <property type="term" value="F:uroporphyrinogen-III synthase activity"/>
    <property type="evidence" value="ECO:0007669"/>
    <property type="project" value="UniProtKB-UniRule"/>
</dbReference>
<evidence type="ECO:0000256" key="6">
    <source>
        <dbReference type="ARBA" id="ARBA00037589"/>
    </source>
</evidence>
<dbReference type="CDD" id="cd06578">
    <property type="entry name" value="HemD"/>
    <property type="match status" value="1"/>
</dbReference>
<reference evidence="11 12" key="1">
    <citation type="journal article" date="2014" name="World J. Microbiol. Biotechnol.">
        <title>Biodiversity and physiological characteristics of Antarctic and Arctic lichens-associated bacteria.</title>
        <authorList>
            <person name="Lee Y.M."/>
            <person name="Kim E.H."/>
            <person name="Lee H.K."/>
            <person name="Hong S.G."/>
        </authorList>
    </citation>
    <scope>NUCLEOTIDE SEQUENCE [LARGE SCALE GENOMIC DNA]</scope>
    <source>
        <strain evidence="11 12">PAMC 26569</strain>
    </source>
</reference>
<gene>
    <name evidence="11" type="ORF">HN018_12330</name>
</gene>
<evidence type="ECO:0000256" key="5">
    <source>
        <dbReference type="ARBA" id="ARBA00023244"/>
    </source>
</evidence>
<dbReference type="PANTHER" id="PTHR38042:SF1">
    <property type="entry name" value="UROPORPHYRINOGEN-III SYNTHASE, CHLOROPLASTIC"/>
    <property type="match status" value="1"/>
</dbReference>
<dbReference type="Pfam" id="PF02602">
    <property type="entry name" value="HEM4"/>
    <property type="match status" value="1"/>
</dbReference>
<evidence type="ECO:0000256" key="4">
    <source>
        <dbReference type="ARBA" id="ARBA00023239"/>
    </source>
</evidence>
<evidence type="ECO:0000256" key="9">
    <source>
        <dbReference type="RuleBase" id="RU366031"/>
    </source>
</evidence>
<dbReference type="KEGG" id="lck:HN018_12330"/>